<name>A0A238ZRA2_9ACTN</name>
<proteinExistence type="predicted"/>
<keyword evidence="1" id="KW-0472">Membrane</keyword>
<reference evidence="2 3" key="1">
    <citation type="submission" date="2017-06" db="EMBL/GenBank/DDBJ databases">
        <authorList>
            <person name="Kim H.J."/>
            <person name="Triplett B.A."/>
        </authorList>
    </citation>
    <scope>NUCLEOTIDE SEQUENCE [LARGE SCALE GENOMIC DNA]</scope>
    <source>
        <strain evidence="2 3">CGMCC 4.1858</strain>
    </source>
</reference>
<dbReference type="Proteomes" id="UP000198280">
    <property type="component" value="Unassembled WGS sequence"/>
</dbReference>
<accession>A0A238ZRA2</accession>
<dbReference type="OrthoDB" id="428263at2"/>
<keyword evidence="1" id="KW-1133">Transmembrane helix</keyword>
<dbReference type="InterPro" id="IPR013901">
    <property type="entry name" value="Anthrone_oxy"/>
</dbReference>
<gene>
    <name evidence="2" type="ORF">SAMN05216252_101469</name>
</gene>
<dbReference type="EMBL" id="FZOF01000001">
    <property type="protein sequence ID" value="SNR85478.1"/>
    <property type="molecule type" value="Genomic_DNA"/>
</dbReference>
<protein>
    <submittedName>
        <fullName evidence="2">Uncharacterized membrane protein</fullName>
    </submittedName>
</protein>
<sequence length="186" mass="19444">MFRLTVRGFTGRMTSRDAVLVAATVAVGLMAGLFFAFSTAVMPGLAKAADRTLVDAMQRINVAIQNGWFLLVFGGSLLLCAAAVALCLRDGGRGPLPWVIAATVLYLAVLAVTFGVSIPLNDRLDAAGDPGALADVAAVRERFEAAWVRWNLVRTLLCTGALGCLGRALVLSGRAAAEAAIRTGHM</sequence>
<feature type="transmembrane region" description="Helical" evidence="1">
    <location>
        <begin position="95"/>
        <end position="116"/>
    </location>
</feature>
<evidence type="ECO:0000313" key="3">
    <source>
        <dbReference type="Proteomes" id="UP000198280"/>
    </source>
</evidence>
<dbReference type="AlphaFoldDB" id="A0A238ZRA2"/>
<evidence type="ECO:0000313" key="2">
    <source>
        <dbReference type="EMBL" id="SNR85478.1"/>
    </source>
</evidence>
<feature type="transmembrane region" description="Helical" evidence="1">
    <location>
        <begin position="67"/>
        <end position="88"/>
    </location>
</feature>
<dbReference type="Pfam" id="PF08592">
    <property type="entry name" value="Anthrone_oxy"/>
    <property type="match status" value="1"/>
</dbReference>
<evidence type="ECO:0000256" key="1">
    <source>
        <dbReference type="SAM" id="Phobius"/>
    </source>
</evidence>
<organism evidence="2 3">
    <name type="scientific">Actinacidiphila glaucinigra</name>
    <dbReference type="NCBI Taxonomy" id="235986"/>
    <lineage>
        <taxon>Bacteria</taxon>
        <taxon>Bacillati</taxon>
        <taxon>Actinomycetota</taxon>
        <taxon>Actinomycetes</taxon>
        <taxon>Kitasatosporales</taxon>
        <taxon>Streptomycetaceae</taxon>
        <taxon>Actinacidiphila</taxon>
    </lineage>
</organism>
<keyword evidence="1" id="KW-0812">Transmembrane</keyword>
<keyword evidence="3" id="KW-1185">Reference proteome</keyword>